<organism evidence="2 3">
    <name type="scientific">Paraburkholderia atlantica</name>
    <dbReference type="NCBI Taxonomy" id="2654982"/>
    <lineage>
        <taxon>Bacteria</taxon>
        <taxon>Pseudomonadati</taxon>
        <taxon>Pseudomonadota</taxon>
        <taxon>Betaproteobacteria</taxon>
        <taxon>Burkholderiales</taxon>
        <taxon>Burkholderiaceae</taxon>
        <taxon>Paraburkholderia</taxon>
    </lineage>
</organism>
<reference evidence="3" key="1">
    <citation type="submission" date="2010-04" db="EMBL/GenBank/DDBJ databases">
        <title>Complete sequence of plasmid 1 of Burkholderia sp. CCGE1002.</title>
        <authorList>
            <consortium name="US DOE Joint Genome Institute"/>
            <person name="Lucas S."/>
            <person name="Copeland A."/>
            <person name="Lapidus A."/>
            <person name="Cheng J.-F."/>
            <person name="Bruce D."/>
            <person name="Goodwin L."/>
            <person name="Pitluck S."/>
            <person name="Chertkov O."/>
            <person name="Detter J.C."/>
            <person name="Han C."/>
            <person name="Tapia R."/>
            <person name="Land M."/>
            <person name="Hauser L."/>
            <person name="Kyrpides N."/>
            <person name="Ovchinnikova G."/>
            <person name="Martinez-Romero E."/>
            <person name="Hernandez M.A.R."/>
            <person name="Tiedje J.M."/>
            <person name="Woyke T."/>
        </authorList>
    </citation>
    <scope>NUCLEOTIDE SEQUENCE [LARGE SCALE GENOMIC DNA]</scope>
    <source>
        <strain evidence="3">CCGE1002</strain>
        <plasmid evidence="3">pBC201</plasmid>
    </source>
</reference>
<feature type="region of interest" description="Disordered" evidence="1">
    <location>
        <begin position="117"/>
        <end position="171"/>
    </location>
</feature>
<name>D5WNF1_PARAM</name>
<evidence type="ECO:0000256" key="1">
    <source>
        <dbReference type="SAM" id="MobiDB-lite"/>
    </source>
</evidence>
<gene>
    <name evidence="2" type="ordered locus">BC1002_7075</name>
</gene>
<evidence type="ECO:0000313" key="2">
    <source>
        <dbReference type="EMBL" id="ADG20830.1"/>
    </source>
</evidence>
<reference evidence="2 3" key="2">
    <citation type="journal article" date="2012" name="J. Bacteriol.">
        <title>Genome Sequences of Burkholderia sp. Strains CCGE1002 and H160, Isolated from Legume Nodules in Mexico and Brazil.</title>
        <authorList>
            <person name="Ormeno-Orrillo E."/>
            <person name="Rogel M.A."/>
            <person name="Chueire L.M."/>
            <person name="Tiedje J.M."/>
            <person name="Martinez-Romero E."/>
            <person name="Hungria M."/>
        </authorList>
    </citation>
    <scope>NUCLEOTIDE SEQUENCE [LARGE SCALE GENOMIC DNA]</scope>
    <source>
        <strain evidence="2 3">CCGE1002</strain>
        <plasmid evidence="3">pBC201</plasmid>
    </source>
</reference>
<dbReference type="AlphaFoldDB" id="D5WNF1"/>
<accession>D5WNF1</accession>
<proteinExistence type="predicted"/>
<feature type="region of interest" description="Disordered" evidence="1">
    <location>
        <begin position="59"/>
        <end position="88"/>
    </location>
</feature>
<sequence length="202" mass="21576">MESTGRSTERSTTRVINIRCCNDPLNLSNTHPSPLGGAVARRACSRRWAQREMRMTTRCASRSSAHSQPNCSVANTSPLTNRPGDVSSASSKVGTTYDACMAASATAHLSNPKTCMRKNKDRRRAGCPPAGSVVVVRSDPPPARGQPAIQRHQKDPSHTESNCKSIRENGSTSSYTFVGNVVARYSHAVRPGGHTASKGASL</sequence>
<keyword evidence="2" id="KW-0614">Plasmid</keyword>
<feature type="compositionally biased region" description="Polar residues" evidence="1">
    <location>
        <begin position="59"/>
        <end position="80"/>
    </location>
</feature>
<feature type="compositionally biased region" description="Polar residues" evidence="1">
    <location>
        <begin position="159"/>
        <end position="171"/>
    </location>
</feature>
<dbReference type="HOGENOM" id="CLU_1352533_0_0_4"/>
<dbReference type="EMBL" id="CP002016">
    <property type="protein sequence ID" value="ADG20830.1"/>
    <property type="molecule type" value="Genomic_DNA"/>
</dbReference>
<dbReference type="Proteomes" id="UP000002190">
    <property type="component" value="Plasmid pBC201"/>
</dbReference>
<evidence type="ECO:0000313" key="3">
    <source>
        <dbReference type="Proteomes" id="UP000002190"/>
    </source>
</evidence>
<dbReference type="KEGG" id="bge:BC1002_7075"/>
<protein>
    <submittedName>
        <fullName evidence="2">Uncharacterized protein</fullName>
    </submittedName>
</protein>
<geneLocation type="plasmid" evidence="2 3">
    <name>pBC201</name>
</geneLocation>